<dbReference type="RefSeq" id="WP_207988309.1">
    <property type="nucleotide sequence ID" value="NZ_CP071794.1"/>
</dbReference>
<dbReference type="InterPro" id="IPR017585">
    <property type="entry name" value="SAF_FlgA"/>
</dbReference>
<gene>
    <name evidence="2" type="ORF">J4G78_02515</name>
</gene>
<dbReference type="Gene3D" id="2.30.30.760">
    <property type="match status" value="1"/>
</dbReference>
<accession>A0ABX7T7Q7</accession>
<keyword evidence="2" id="KW-0969">Cilium</keyword>
<dbReference type="Proteomes" id="UP000663923">
    <property type="component" value="Chromosome"/>
</dbReference>
<keyword evidence="2" id="KW-0966">Cell projection</keyword>
<feature type="domain" description="Flagella basal body P-ring formation protein FlgA SAF" evidence="1">
    <location>
        <begin position="105"/>
        <end position="165"/>
    </location>
</feature>
<evidence type="ECO:0000313" key="3">
    <source>
        <dbReference type="Proteomes" id="UP000663923"/>
    </source>
</evidence>
<evidence type="ECO:0000313" key="2">
    <source>
        <dbReference type="EMBL" id="QTD56489.1"/>
    </source>
</evidence>
<evidence type="ECO:0000259" key="1">
    <source>
        <dbReference type="Pfam" id="PF13144"/>
    </source>
</evidence>
<sequence>MRIAKQIILTGSALIGTVSVPLHAKAMESLPALERQLALFLGKQQGEVGGARSNIDRRLRLNRCTRPIDFQMRGKGLVVISCGPSNWRVPVALEQSPNNGDPSSRNPLMVKRGQPVLLVIEKDGFMISRQMQADRNGGIGDIIPVRASRKSSPILAEITGQGRVSLPSHQQN</sequence>
<protein>
    <submittedName>
        <fullName evidence="2">Flagella basal body P-ring formation protein FlgA</fullName>
    </submittedName>
</protein>
<name>A0ABX7T7Q7_9SPHN</name>
<keyword evidence="3" id="KW-1185">Reference proteome</keyword>
<keyword evidence="2" id="KW-0282">Flagellum</keyword>
<organism evidence="2 3">
    <name type="scientific">Parasphingorhabdus cellanae</name>
    <dbReference type="NCBI Taxonomy" id="2806553"/>
    <lineage>
        <taxon>Bacteria</taxon>
        <taxon>Pseudomonadati</taxon>
        <taxon>Pseudomonadota</taxon>
        <taxon>Alphaproteobacteria</taxon>
        <taxon>Sphingomonadales</taxon>
        <taxon>Sphingomonadaceae</taxon>
        <taxon>Parasphingorhabdus</taxon>
    </lineage>
</organism>
<dbReference type="EMBL" id="CP071794">
    <property type="protein sequence ID" value="QTD56489.1"/>
    <property type="molecule type" value="Genomic_DNA"/>
</dbReference>
<proteinExistence type="predicted"/>
<reference evidence="2 3" key="1">
    <citation type="submission" date="2021-03" db="EMBL/GenBank/DDBJ databases">
        <title>Complete genome of Parasphingorhabdus_sp.JHSY0214.</title>
        <authorList>
            <person name="Yoo J.H."/>
            <person name="Bae J.W."/>
        </authorList>
    </citation>
    <scope>NUCLEOTIDE SEQUENCE [LARGE SCALE GENOMIC DNA]</scope>
    <source>
        <strain evidence="2 3">JHSY0214</strain>
    </source>
</reference>
<dbReference type="Pfam" id="PF13144">
    <property type="entry name" value="ChapFlgA"/>
    <property type="match status" value="1"/>
</dbReference>